<dbReference type="PANTHER" id="PTHR45870:SF2">
    <property type="entry name" value="TUBULIN MONOGLYCYLASE TTLL3"/>
    <property type="match status" value="1"/>
</dbReference>
<dbReference type="PANTHER" id="PTHR45870">
    <property type="entry name" value="TUBULIN MONOGLYCYLASE TTLL3"/>
    <property type="match status" value="1"/>
</dbReference>
<evidence type="ECO:0000256" key="1">
    <source>
        <dbReference type="ARBA" id="ARBA00004496"/>
    </source>
</evidence>
<evidence type="ECO:0008006" key="8">
    <source>
        <dbReference type="Google" id="ProtNLM"/>
    </source>
</evidence>
<dbReference type="GO" id="GO:0005930">
    <property type="term" value="C:axoneme"/>
    <property type="evidence" value="ECO:0007669"/>
    <property type="project" value="TreeGrafter"/>
</dbReference>
<proteinExistence type="predicted"/>
<dbReference type="SUPFAM" id="SSF56059">
    <property type="entry name" value="Glutathione synthetase ATP-binding domain-like"/>
    <property type="match status" value="1"/>
</dbReference>
<keyword evidence="4" id="KW-0547">Nucleotide-binding</keyword>
<gene>
    <name evidence="6" type="ORF">LSINAPIS_LOCUS8603</name>
</gene>
<dbReference type="GO" id="GO:0060271">
    <property type="term" value="P:cilium assembly"/>
    <property type="evidence" value="ECO:0007669"/>
    <property type="project" value="TreeGrafter"/>
</dbReference>
<evidence type="ECO:0000256" key="4">
    <source>
        <dbReference type="ARBA" id="ARBA00022741"/>
    </source>
</evidence>
<dbReference type="GO" id="GO:0005524">
    <property type="term" value="F:ATP binding"/>
    <property type="evidence" value="ECO:0007669"/>
    <property type="project" value="UniProtKB-KW"/>
</dbReference>
<dbReference type="InterPro" id="IPR004344">
    <property type="entry name" value="TTL/TTLL_fam"/>
</dbReference>
<sequence length="791" mass="92289">MDQHQNELYQKRSDRNGVPEILSPFNIGTQSHMINKKPLCKMSHQRNYAYVGLSNKEKSYVISSCNTNSKNFARLKRLAAEAVEENKIFLINGTCNAVRKALLDRGWVEKLTINKMNLNKIRNGTYSNQLDITGELERLLLSNFVDKYLPNFIWRTRDDRGDTTIDMKKNHNTIINKLEIDAKWTSKQGLCSSIKRNYWFYIEGVAEVSGPRSYNISEPGEIEDFVNDYKITACTSLLKWVLSMKSNDISIFDPLGTVSIKAIVFALDRCKEYLYRKHNKDIDRELSPISERRWNSFLKTYYCIISNDEIFQAIENNKLSLYLSYAELLLKEMYKYRPQLGCEGCNNIWIIKPGHCSRGIGIRMASKFGVIMDLLKDPLLIHETKFDIRQYYLVTRTYPLVIWMYKDCYLKFSSQKYNLQNYHESIHLTNNAVQRKYINCNNRHTELPTNNMWDLEKYRKYLSKIGKERVWDNIIYPGMKKSVISIMLSCQDSLSVCKNRFELYGCDFILDQEYKPWLIEINSSPDLHSTTQVTAKLCPAVVTDIIKVIIDHANDPNASTGKFECIYKQPMSIPKHVTAAELIVRGVSLRSDYFYKGNIQIKESDPAVDTKNARSILKRLVQPDIELNVEKSQTLCSLSANEIKRLQEFEIKIEKDSLYIMNSHTQLLSKEPQYNLQNVCGLTNLPSFLEKSEDYLKLKDVKRNINSNWEMDDELNTTRKDKLIFGRGSLNIDCNVFNKKPWNGYINRYIHNENLQETTIKNFIRRDSMVLATSKIISFIDEKEKEYLNLQ</sequence>
<evidence type="ECO:0000256" key="5">
    <source>
        <dbReference type="ARBA" id="ARBA00022840"/>
    </source>
</evidence>
<dbReference type="Proteomes" id="UP000324832">
    <property type="component" value="Unassembled WGS sequence"/>
</dbReference>
<dbReference type="GO" id="GO:0070736">
    <property type="term" value="F:protein-glycine ligase activity, initiating"/>
    <property type="evidence" value="ECO:0007669"/>
    <property type="project" value="TreeGrafter"/>
</dbReference>
<keyword evidence="7" id="KW-1185">Reference proteome</keyword>
<protein>
    <recommendedName>
        <fullName evidence="8">Tubulin glycylase 3A-like</fullName>
    </recommendedName>
</protein>
<keyword evidence="5" id="KW-0067">ATP-binding</keyword>
<dbReference type="EMBL" id="FZQP02003112">
    <property type="protein sequence ID" value="VVC97292.1"/>
    <property type="molecule type" value="Genomic_DNA"/>
</dbReference>
<keyword evidence="3" id="KW-0436">Ligase</keyword>
<dbReference type="AlphaFoldDB" id="A0A5E4QIC2"/>
<evidence type="ECO:0000256" key="3">
    <source>
        <dbReference type="ARBA" id="ARBA00022598"/>
    </source>
</evidence>
<dbReference type="GO" id="GO:0003341">
    <property type="term" value="P:cilium movement"/>
    <property type="evidence" value="ECO:0007669"/>
    <property type="project" value="TreeGrafter"/>
</dbReference>
<evidence type="ECO:0000313" key="7">
    <source>
        <dbReference type="Proteomes" id="UP000324832"/>
    </source>
</evidence>
<keyword evidence="2" id="KW-0963">Cytoplasm</keyword>
<dbReference type="Pfam" id="PF03133">
    <property type="entry name" value="TTL"/>
    <property type="match status" value="1"/>
</dbReference>
<name>A0A5E4QIC2_9NEOP</name>
<evidence type="ECO:0000256" key="2">
    <source>
        <dbReference type="ARBA" id="ARBA00022490"/>
    </source>
</evidence>
<dbReference type="Gene3D" id="3.30.470.20">
    <property type="entry name" value="ATP-grasp fold, B domain"/>
    <property type="match status" value="1"/>
</dbReference>
<dbReference type="InterPro" id="IPR051437">
    <property type="entry name" value="TTLL_monoglycylase"/>
</dbReference>
<accession>A0A5E4QIC2</accession>
<organism evidence="6 7">
    <name type="scientific">Leptidea sinapis</name>
    <dbReference type="NCBI Taxonomy" id="189913"/>
    <lineage>
        <taxon>Eukaryota</taxon>
        <taxon>Metazoa</taxon>
        <taxon>Ecdysozoa</taxon>
        <taxon>Arthropoda</taxon>
        <taxon>Hexapoda</taxon>
        <taxon>Insecta</taxon>
        <taxon>Pterygota</taxon>
        <taxon>Neoptera</taxon>
        <taxon>Endopterygota</taxon>
        <taxon>Lepidoptera</taxon>
        <taxon>Glossata</taxon>
        <taxon>Ditrysia</taxon>
        <taxon>Papilionoidea</taxon>
        <taxon>Pieridae</taxon>
        <taxon>Dismorphiinae</taxon>
        <taxon>Leptidea</taxon>
    </lineage>
</organism>
<reference evidence="6 7" key="1">
    <citation type="submission" date="2017-07" db="EMBL/GenBank/DDBJ databases">
        <authorList>
            <person name="Talla V."/>
            <person name="Backstrom N."/>
        </authorList>
    </citation>
    <scope>NUCLEOTIDE SEQUENCE [LARGE SCALE GENOMIC DNA]</scope>
</reference>
<dbReference type="PROSITE" id="PS51221">
    <property type="entry name" value="TTL"/>
    <property type="match status" value="1"/>
</dbReference>
<evidence type="ECO:0000313" key="6">
    <source>
        <dbReference type="EMBL" id="VVC97292.1"/>
    </source>
</evidence>
<comment type="subcellular location">
    <subcellularLocation>
        <location evidence="1">Cytoplasm</location>
    </subcellularLocation>
</comment>
<dbReference type="GO" id="GO:0015630">
    <property type="term" value="C:microtubule cytoskeleton"/>
    <property type="evidence" value="ECO:0007669"/>
    <property type="project" value="TreeGrafter"/>
</dbReference>